<keyword evidence="1" id="KW-0813">Transport</keyword>
<dbReference type="AlphaFoldDB" id="E6PMR5"/>
<dbReference type="PANTHER" id="PTHR47627">
    <property type="entry name" value="RUBREDOXIN"/>
    <property type="match status" value="1"/>
</dbReference>
<sequence>MNLERTPTVAEAASPHTAEQQWVCMVCGLVYDPAVGLPEDGIPPGTRFGDIADDWYCPDCGVTKADFEPLVF</sequence>
<evidence type="ECO:0000313" key="6">
    <source>
        <dbReference type="EMBL" id="CBH96217.1"/>
    </source>
</evidence>
<dbReference type="PROSITE" id="PS50903">
    <property type="entry name" value="RUBREDOXIN_LIKE"/>
    <property type="match status" value="1"/>
</dbReference>
<reference evidence="6" key="1">
    <citation type="submission" date="2009-10" db="EMBL/GenBank/DDBJ databases">
        <title>Diversity of trophic interactions inside an arsenic-rich microbial ecosystem.</title>
        <authorList>
            <person name="Bertin P.N."/>
            <person name="Heinrich-Salmeron A."/>
            <person name="Pelletier E."/>
            <person name="Goulhen-Chollet F."/>
            <person name="Arsene-Ploetze F."/>
            <person name="Gallien S."/>
            <person name="Calteau A."/>
            <person name="Vallenet D."/>
            <person name="Casiot C."/>
            <person name="Chane-Woon-Ming B."/>
            <person name="Giloteaux L."/>
            <person name="Barakat M."/>
            <person name="Bonnefoy V."/>
            <person name="Bruneel O."/>
            <person name="Chandler M."/>
            <person name="Cleiss J."/>
            <person name="Duran R."/>
            <person name="Elbaz-Poulichet F."/>
            <person name="Fonknechten N."/>
            <person name="Lauga B."/>
            <person name="Mornico D."/>
            <person name="Ortet P."/>
            <person name="Schaeffer C."/>
            <person name="Siguier P."/>
            <person name="Alexander Thil Smith A."/>
            <person name="Van Dorsselaer A."/>
            <person name="Weissenbach J."/>
            <person name="Medigue C."/>
            <person name="Le Paslier D."/>
        </authorList>
    </citation>
    <scope>NUCLEOTIDE SEQUENCE</scope>
</reference>
<dbReference type="InterPro" id="IPR024934">
    <property type="entry name" value="Rubredoxin-like_dom"/>
</dbReference>
<evidence type="ECO:0000259" key="5">
    <source>
        <dbReference type="PROSITE" id="PS50903"/>
    </source>
</evidence>
<dbReference type="PANTHER" id="PTHR47627:SF1">
    <property type="entry name" value="RUBREDOXIN-1-RELATED"/>
    <property type="match status" value="1"/>
</dbReference>
<dbReference type="PRINTS" id="PR00163">
    <property type="entry name" value="RUBREDOXIN"/>
</dbReference>
<dbReference type="GO" id="GO:0043448">
    <property type="term" value="P:alkane catabolic process"/>
    <property type="evidence" value="ECO:0007669"/>
    <property type="project" value="TreeGrafter"/>
</dbReference>
<organism evidence="6">
    <name type="scientific">mine drainage metagenome</name>
    <dbReference type="NCBI Taxonomy" id="410659"/>
    <lineage>
        <taxon>unclassified sequences</taxon>
        <taxon>metagenomes</taxon>
        <taxon>ecological metagenomes</taxon>
    </lineage>
</organism>
<proteinExistence type="predicted"/>
<comment type="caution">
    <text evidence="6">The sequence shown here is derived from an EMBL/GenBank/DDBJ whole genome shotgun (WGS) entry which is preliminary data.</text>
</comment>
<dbReference type="InterPro" id="IPR024935">
    <property type="entry name" value="Rubredoxin_dom"/>
</dbReference>
<gene>
    <name evidence="6" type="ORF">CARN2_1208</name>
</gene>
<dbReference type="CDD" id="cd00730">
    <property type="entry name" value="rubredoxin"/>
    <property type="match status" value="1"/>
</dbReference>
<dbReference type="InterPro" id="IPR018527">
    <property type="entry name" value="Rubredoxin_Fe_BS"/>
</dbReference>
<name>E6PMR5_9ZZZZ</name>
<keyword evidence="4" id="KW-0408">Iron</keyword>
<dbReference type="GO" id="GO:0005506">
    <property type="term" value="F:iron ion binding"/>
    <property type="evidence" value="ECO:0007669"/>
    <property type="project" value="InterPro"/>
</dbReference>
<feature type="domain" description="Rubredoxin-like" evidence="5">
    <location>
        <begin position="19"/>
        <end position="70"/>
    </location>
</feature>
<dbReference type="EMBL" id="CABM01000022">
    <property type="protein sequence ID" value="CBH96217.1"/>
    <property type="molecule type" value="Genomic_DNA"/>
</dbReference>
<evidence type="ECO:0000256" key="3">
    <source>
        <dbReference type="ARBA" id="ARBA00022982"/>
    </source>
</evidence>
<dbReference type="Pfam" id="PF00301">
    <property type="entry name" value="Rubredoxin"/>
    <property type="match status" value="1"/>
</dbReference>
<keyword evidence="3" id="KW-0249">Electron transport</keyword>
<dbReference type="SUPFAM" id="SSF57802">
    <property type="entry name" value="Rubredoxin-like"/>
    <property type="match status" value="1"/>
</dbReference>
<dbReference type="InterPro" id="IPR050526">
    <property type="entry name" value="Rubredoxin_ET"/>
</dbReference>
<dbReference type="GO" id="GO:0009055">
    <property type="term" value="F:electron transfer activity"/>
    <property type="evidence" value="ECO:0007669"/>
    <property type="project" value="TreeGrafter"/>
</dbReference>
<dbReference type="FunFam" id="2.20.28.10:FF:000001">
    <property type="entry name" value="Rubredoxin"/>
    <property type="match status" value="1"/>
</dbReference>
<accession>E6PMR5</accession>
<keyword evidence="2" id="KW-0479">Metal-binding</keyword>
<evidence type="ECO:0000256" key="1">
    <source>
        <dbReference type="ARBA" id="ARBA00022448"/>
    </source>
</evidence>
<dbReference type="PROSITE" id="PS00202">
    <property type="entry name" value="RUBREDOXIN"/>
    <property type="match status" value="1"/>
</dbReference>
<dbReference type="Gene3D" id="2.20.28.10">
    <property type="match status" value="1"/>
</dbReference>
<evidence type="ECO:0000256" key="4">
    <source>
        <dbReference type="ARBA" id="ARBA00023004"/>
    </source>
</evidence>
<protein>
    <submittedName>
        <fullName evidence="6">Rubredoxin (Modular protein)</fullName>
    </submittedName>
</protein>
<evidence type="ECO:0000256" key="2">
    <source>
        <dbReference type="ARBA" id="ARBA00022723"/>
    </source>
</evidence>